<keyword evidence="2" id="KW-0472">Membrane</keyword>
<comment type="caution">
    <text evidence="3">The sequence shown here is derived from an EMBL/GenBank/DDBJ whole genome shotgun (WGS) entry which is preliminary data.</text>
</comment>
<evidence type="ECO:0000313" key="4">
    <source>
        <dbReference type="Proteomes" id="UP000642070"/>
    </source>
</evidence>
<dbReference type="AlphaFoldDB" id="A0A917X6N1"/>
<evidence type="ECO:0000313" key="3">
    <source>
        <dbReference type="EMBL" id="GGM87443.1"/>
    </source>
</evidence>
<keyword evidence="4" id="KW-1185">Reference proteome</keyword>
<dbReference type="RefSeq" id="WP_190257809.1">
    <property type="nucleotide sequence ID" value="NZ_BMPI01000112.1"/>
</dbReference>
<keyword evidence="2" id="KW-1133">Transmembrane helix</keyword>
<name>A0A917X6N1_9ACTN</name>
<feature type="coiled-coil region" evidence="1">
    <location>
        <begin position="34"/>
        <end position="71"/>
    </location>
</feature>
<keyword evidence="1" id="KW-0175">Coiled coil</keyword>
<gene>
    <name evidence="3" type="ORF">GCM10007977_106770</name>
</gene>
<reference evidence="3" key="1">
    <citation type="journal article" date="2014" name="Int. J. Syst. Evol. Microbiol.">
        <title>Complete genome sequence of Corynebacterium casei LMG S-19264T (=DSM 44701T), isolated from a smear-ripened cheese.</title>
        <authorList>
            <consortium name="US DOE Joint Genome Institute (JGI-PGF)"/>
            <person name="Walter F."/>
            <person name="Albersmeier A."/>
            <person name="Kalinowski J."/>
            <person name="Ruckert C."/>
        </authorList>
    </citation>
    <scope>NUCLEOTIDE SEQUENCE</scope>
    <source>
        <strain evidence="3">JCM 19831</strain>
    </source>
</reference>
<reference evidence="3" key="2">
    <citation type="submission" date="2020-09" db="EMBL/GenBank/DDBJ databases">
        <authorList>
            <person name="Sun Q."/>
            <person name="Ohkuma M."/>
        </authorList>
    </citation>
    <scope>NUCLEOTIDE SEQUENCE</scope>
    <source>
        <strain evidence="3">JCM 19831</strain>
    </source>
</reference>
<protein>
    <submittedName>
        <fullName evidence="3">Uncharacterized protein</fullName>
    </submittedName>
</protein>
<organism evidence="3 4">
    <name type="scientific">Dactylosporangium sucinum</name>
    <dbReference type="NCBI Taxonomy" id="1424081"/>
    <lineage>
        <taxon>Bacteria</taxon>
        <taxon>Bacillati</taxon>
        <taxon>Actinomycetota</taxon>
        <taxon>Actinomycetes</taxon>
        <taxon>Micromonosporales</taxon>
        <taxon>Micromonosporaceae</taxon>
        <taxon>Dactylosporangium</taxon>
    </lineage>
</organism>
<keyword evidence="2" id="KW-0812">Transmembrane</keyword>
<dbReference type="EMBL" id="BMPI01000112">
    <property type="protein sequence ID" value="GGM87443.1"/>
    <property type="molecule type" value="Genomic_DNA"/>
</dbReference>
<accession>A0A917X6N1</accession>
<evidence type="ECO:0000256" key="1">
    <source>
        <dbReference type="SAM" id="Coils"/>
    </source>
</evidence>
<dbReference type="Proteomes" id="UP000642070">
    <property type="component" value="Unassembled WGS sequence"/>
</dbReference>
<feature type="transmembrane region" description="Helical" evidence="2">
    <location>
        <begin position="12"/>
        <end position="31"/>
    </location>
</feature>
<sequence length="204" mass="22517">MQESWPHTLADGFVGAFLGSILSVLVALYAIRRAQRTDRENRREELSLAAAERLTEALLETLRRLNQLADHTVARTRASRAEATSALASELETAVDLHAPVLLPAAFAELPERTHTLLERFLPAIEERERAVMRQEGLAETDEDRAFAVDRQAADLRKVLIGFLRDTIETLTAYRRGQPLAAGALPAVPVLPVAPGRAATPRQR</sequence>
<evidence type="ECO:0000256" key="2">
    <source>
        <dbReference type="SAM" id="Phobius"/>
    </source>
</evidence>
<proteinExistence type="predicted"/>